<dbReference type="EMBL" id="BMRE01000009">
    <property type="protein sequence ID" value="GGU34871.1"/>
    <property type="molecule type" value="Genomic_DNA"/>
</dbReference>
<comment type="caution">
    <text evidence="1">The sequence shown here is derived from an EMBL/GenBank/DDBJ whole genome shotgun (WGS) entry which is preliminary data.</text>
</comment>
<evidence type="ECO:0000313" key="1">
    <source>
        <dbReference type="EMBL" id="GGU34871.1"/>
    </source>
</evidence>
<evidence type="ECO:0000313" key="2">
    <source>
        <dbReference type="Proteomes" id="UP000649573"/>
    </source>
</evidence>
<keyword evidence="2" id="KW-1185">Reference proteome</keyword>
<dbReference type="Proteomes" id="UP000649573">
    <property type="component" value="Unassembled WGS sequence"/>
</dbReference>
<name>A0ABQ2UIZ5_9PSEU</name>
<sequence length="64" mass="7254">MEMIRSDGEELTLSLTKAEFLTLMGSVNEALELVDDWEFQTRVGYERDFAIALRSTMSDLAHGL</sequence>
<organism evidence="1 2">
    <name type="scientific">Lentzea flava</name>
    <dbReference type="NCBI Taxonomy" id="103732"/>
    <lineage>
        <taxon>Bacteria</taxon>
        <taxon>Bacillati</taxon>
        <taxon>Actinomycetota</taxon>
        <taxon>Actinomycetes</taxon>
        <taxon>Pseudonocardiales</taxon>
        <taxon>Pseudonocardiaceae</taxon>
        <taxon>Lentzea</taxon>
    </lineage>
</organism>
<accession>A0ABQ2UIZ5</accession>
<dbReference type="RefSeq" id="WP_189254161.1">
    <property type="nucleotide sequence ID" value="NZ_BMRE01000009.1"/>
</dbReference>
<gene>
    <name evidence="1" type="ORF">GCM10010178_29010</name>
</gene>
<proteinExistence type="predicted"/>
<reference evidence="2" key="1">
    <citation type="journal article" date="2019" name="Int. J. Syst. Evol. Microbiol.">
        <title>The Global Catalogue of Microorganisms (GCM) 10K type strain sequencing project: providing services to taxonomists for standard genome sequencing and annotation.</title>
        <authorList>
            <consortium name="The Broad Institute Genomics Platform"/>
            <consortium name="The Broad Institute Genome Sequencing Center for Infectious Disease"/>
            <person name="Wu L."/>
            <person name="Ma J."/>
        </authorList>
    </citation>
    <scope>NUCLEOTIDE SEQUENCE [LARGE SCALE GENOMIC DNA]</scope>
    <source>
        <strain evidence="2">JCM 3296</strain>
    </source>
</reference>
<protein>
    <submittedName>
        <fullName evidence="1">Uncharacterized protein</fullName>
    </submittedName>
</protein>